<reference evidence="1 2" key="1">
    <citation type="submission" date="2021-01" db="EMBL/GenBank/DDBJ databases">
        <title>Genomic Encyclopedia of Type Strains, Phase IV (KMG-IV): sequencing the most valuable type-strain genomes for metagenomic binning, comparative biology and taxonomic classification.</title>
        <authorList>
            <person name="Goeker M."/>
        </authorList>
    </citation>
    <scope>NUCLEOTIDE SEQUENCE [LARGE SCALE GENOMIC DNA]</scope>
    <source>
        <strain evidence="1 2">DSM 104297</strain>
    </source>
</reference>
<evidence type="ECO:0008006" key="3">
    <source>
        <dbReference type="Google" id="ProtNLM"/>
    </source>
</evidence>
<proteinExistence type="predicted"/>
<dbReference type="PROSITE" id="PS51257">
    <property type="entry name" value="PROKAR_LIPOPROTEIN"/>
    <property type="match status" value="1"/>
</dbReference>
<gene>
    <name evidence="1" type="ORF">JOC83_000571</name>
</gene>
<organism evidence="1 2">
    <name type="scientific">Priestia iocasae</name>
    <dbReference type="NCBI Taxonomy" id="2291674"/>
    <lineage>
        <taxon>Bacteria</taxon>
        <taxon>Bacillati</taxon>
        <taxon>Bacillota</taxon>
        <taxon>Bacilli</taxon>
        <taxon>Bacillales</taxon>
        <taxon>Bacillaceae</taxon>
        <taxon>Priestia</taxon>
    </lineage>
</organism>
<sequence length="138" mass="15605">MRIMMFFVALFLLVSCQNDKPKPETKVVVAPSEQSLLTEPVSAQVERSMTIHQHVKGRNVYIECVVSHFSFTNRFQEQTEGKGFIKVSLDNKPIAQVSQAAFTLKDLPLGRHTVKLEVMKSEGVSYGLTKEFVVHIRP</sequence>
<name>A0ABS2QQL0_9BACI</name>
<evidence type="ECO:0000313" key="1">
    <source>
        <dbReference type="EMBL" id="MBM7701745.1"/>
    </source>
</evidence>
<dbReference type="RefSeq" id="WP_205183465.1">
    <property type="nucleotide sequence ID" value="NZ_JAFBFC010000001.1"/>
</dbReference>
<keyword evidence="2" id="KW-1185">Reference proteome</keyword>
<accession>A0ABS2QQL0</accession>
<protein>
    <recommendedName>
        <fullName evidence="3">Lipoprotein</fullName>
    </recommendedName>
</protein>
<evidence type="ECO:0000313" key="2">
    <source>
        <dbReference type="Proteomes" id="UP000809829"/>
    </source>
</evidence>
<comment type="caution">
    <text evidence="1">The sequence shown here is derived from an EMBL/GenBank/DDBJ whole genome shotgun (WGS) entry which is preliminary data.</text>
</comment>
<dbReference type="Proteomes" id="UP000809829">
    <property type="component" value="Unassembled WGS sequence"/>
</dbReference>
<dbReference type="EMBL" id="JAFBFC010000001">
    <property type="protein sequence ID" value="MBM7701745.1"/>
    <property type="molecule type" value="Genomic_DNA"/>
</dbReference>